<dbReference type="CDD" id="cd04692">
    <property type="entry name" value="NUDIX_Hydrolase"/>
    <property type="match status" value="1"/>
</dbReference>
<dbReference type="Pfam" id="PF00293">
    <property type="entry name" value="NUDIX"/>
    <property type="match status" value="1"/>
</dbReference>
<dbReference type="RefSeq" id="WP_244746697.1">
    <property type="nucleotide sequence ID" value="NZ_CP095071.1"/>
</dbReference>
<name>A0ABY4GQA8_9BACI</name>
<evidence type="ECO:0000313" key="3">
    <source>
        <dbReference type="Proteomes" id="UP000831537"/>
    </source>
</evidence>
<protein>
    <submittedName>
        <fullName evidence="2">NUDIX domain-containing protein</fullName>
    </submittedName>
</protein>
<proteinExistence type="predicted"/>
<sequence length="221" mass="25744">MEDEVLNVFDDKGSCTGVATRADVHTYGYWHEVFHCWFISRESNADYVYIQLRSDSKKDYPGLFDITAAGHLLANETVEDGVREIKEELGVTLRFDQLNALGIITYTNVVENFIDKEMANVFLYCSSLDFEDFTLQEEEVAGIVKVTFQDFFDLWVGDREQIHMEGFTVKEKKKKWIEGNIGTNHFVPHQTMFYQSVAERIKNYISFIDVKRGERLGYQKR</sequence>
<dbReference type="EMBL" id="CP095071">
    <property type="protein sequence ID" value="UOQ86371.1"/>
    <property type="molecule type" value="Genomic_DNA"/>
</dbReference>
<reference evidence="2 3" key="1">
    <citation type="submission" date="2022-04" db="EMBL/GenBank/DDBJ databases">
        <title>Gracilibacillus sp. isolated from saltern.</title>
        <authorList>
            <person name="Won M."/>
            <person name="Lee C.-M."/>
            <person name="Woen H.-Y."/>
            <person name="Kwon S.-W."/>
        </authorList>
    </citation>
    <scope>NUCLEOTIDE SEQUENCE [LARGE SCALE GENOMIC DNA]</scope>
    <source>
        <strain evidence="2 3">SSPM10-3</strain>
    </source>
</reference>
<keyword evidence="3" id="KW-1185">Reference proteome</keyword>
<evidence type="ECO:0000259" key="1">
    <source>
        <dbReference type="PROSITE" id="PS51462"/>
    </source>
</evidence>
<gene>
    <name evidence="2" type="ORF">MUN87_05660</name>
</gene>
<dbReference type="Gene3D" id="3.90.79.10">
    <property type="entry name" value="Nucleoside Triphosphate Pyrophosphohydrolase"/>
    <property type="match status" value="1"/>
</dbReference>
<dbReference type="Proteomes" id="UP000831537">
    <property type="component" value="Chromosome"/>
</dbReference>
<dbReference type="InterPro" id="IPR015797">
    <property type="entry name" value="NUDIX_hydrolase-like_dom_sf"/>
</dbReference>
<dbReference type="PANTHER" id="PTHR10885:SF0">
    <property type="entry name" value="ISOPENTENYL-DIPHOSPHATE DELTA-ISOMERASE"/>
    <property type="match status" value="1"/>
</dbReference>
<dbReference type="PROSITE" id="PS51462">
    <property type="entry name" value="NUDIX"/>
    <property type="match status" value="1"/>
</dbReference>
<evidence type="ECO:0000313" key="2">
    <source>
        <dbReference type="EMBL" id="UOQ86371.1"/>
    </source>
</evidence>
<accession>A0ABY4GQA8</accession>
<dbReference type="PANTHER" id="PTHR10885">
    <property type="entry name" value="ISOPENTENYL-DIPHOSPHATE DELTA-ISOMERASE"/>
    <property type="match status" value="1"/>
</dbReference>
<dbReference type="SUPFAM" id="SSF55811">
    <property type="entry name" value="Nudix"/>
    <property type="match status" value="1"/>
</dbReference>
<feature type="domain" description="Nudix hydrolase" evidence="1">
    <location>
        <begin position="29"/>
        <end position="169"/>
    </location>
</feature>
<dbReference type="InterPro" id="IPR000086">
    <property type="entry name" value="NUDIX_hydrolase_dom"/>
</dbReference>
<organism evidence="2 3">
    <name type="scientific">Gracilibacillus salinarum</name>
    <dbReference type="NCBI Taxonomy" id="2932255"/>
    <lineage>
        <taxon>Bacteria</taxon>
        <taxon>Bacillati</taxon>
        <taxon>Bacillota</taxon>
        <taxon>Bacilli</taxon>
        <taxon>Bacillales</taxon>
        <taxon>Bacillaceae</taxon>
        <taxon>Gracilibacillus</taxon>
    </lineage>
</organism>